<sequence length="70" mass="8214">MEMATWLVDNYPEEAKQKEEASNDKRLLNAKSKVKKRQIIIMIYRNELNRLLCTTIPKIEPKTKHLSAIS</sequence>
<name>A0ABP9TRS9_9RICK</name>
<dbReference type="Proteomes" id="UP001628124">
    <property type="component" value="Unassembled WGS sequence"/>
</dbReference>
<accession>A0ABP9TRS9</accession>
<evidence type="ECO:0000313" key="2">
    <source>
        <dbReference type="Proteomes" id="UP001628124"/>
    </source>
</evidence>
<reference evidence="1 2" key="1">
    <citation type="journal article" date="2024" name="Microbiol. Immunol.">
        <title>Discovery of a novel spotted fever group Rickettsia, 'Candidatus Rickettsia kedanie,' in unfed larval chigger mites, Leptotrombidium scutellare.</title>
        <authorList>
            <person name="Ogawa M."/>
            <person name="Matsutani M."/>
            <person name="Katayama T."/>
            <person name="Takada N."/>
            <person name="Noda S."/>
            <person name="Takahashi M."/>
            <person name="Kageyama D."/>
            <person name="Hanaoka N."/>
            <person name="Ebihara H."/>
        </authorList>
    </citation>
    <scope>NUCLEOTIDE SEQUENCE [LARGE SCALE GENOMIC DNA]</scope>
    <source>
        <strain evidence="1 2">KNCP2-13</strain>
    </source>
</reference>
<gene>
    <name evidence="1" type="ORF">KNCP2_02370</name>
</gene>
<dbReference type="EMBL" id="BAABMM010000012">
    <property type="protein sequence ID" value="GAA5251949.1"/>
    <property type="molecule type" value="Genomic_DNA"/>
</dbReference>
<evidence type="ECO:0000313" key="1">
    <source>
        <dbReference type="EMBL" id="GAA5251949.1"/>
    </source>
</evidence>
<comment type="caution">
    <text evidence="1">The sequence shown here is derived from an EMBL/GenBank/DDBJ whole genome shotgun (WGS) entry which is preliminary data.</text>
</comment>
<protein>
    <submittedName>
        <fullName evidence="1">Uncharacterized protein</fullName>
    </submittedName>
</protein>
<organism evidence="1 2">
    <name type="scientific">Candidatus Rickettsia kedanie</name>
    <dbReference type="NCBI Taxonomy" id="3115352"/>
    <lineage>
        <taxon>Bacteria</taxon>
        <taxon>Pseudomonadati</taxon>
        <taxon>Pseudomonadota</taxon>
        <taxon>Alphaproteobacteria</taxon>
        <taxon>Rickettsiales</taxon>
        <taxon>Rickettsiaceae</taxon>
        <taxon>Rickettsieae</taxon>
        <taxon>Rickettsia</taxon>
        <taxon>spotted fever group</taxon>
    </lineage>
</organism>
<keyword evidence="2" id="KW-1185">Reference proteome</keyword>
<proteinExistence type="predicted"/>